<dbReference type="EMBL" id="ML119107">
    <property type="protein sequence ID" value="RPB16748.1"/>
    <property type="molecule type" value="Genomic_DNA"/>
</dbReference>
<reference evidence="1 2" key="1">
    <citation type="journal article" date="2018" name="Nat. Ecol. Evol.">
        <title>Pezizomycetes genomes reveal the molecular basis of ectomycorrhizal truffle lifestyle.</title>
        <authorList>
            <person name="Murat C."/>
            <person name="Payen T."/>
            <person name="Noel B."/>
            <person name="Kuo A."/>
            <person name="Morin E."/>
            <person name="Chen J."/>
            <person name="Kohler A."/>
            <person name="Krizsan K."/>
            <person name="Balestrini R."/>
            <person name="Da Silva C."/>
            <person name="Montanini B."/>
            <person name="Hainaut M."/>
            <person name="Levati E."/>
            <person name="Barry K.W."/>
            <person name="Belfiori B."/>
            <person name="Cichocki N."/>
            <person name="Clum A."/>
            <person name="Dockter R.B."/>
            <person name="Fauchery L."/>
            <person name="Guy J."/>
            <person name="Iotti M."/>
            <person name="Le Tacon F."/>
            <person name="Lindquist E.A."/>
            <person name="Lipzen A."/>
            <person name="Malagnac F."/>
            <person name="Mello A."/>
            <person name="Molinier V."/>
            <person name="Miyauchi S."/>
            <person name="Poulain J."/>
            <person name="Riccioni C."/>
            <person name="Rubini A."/>
            <person name="Sitrit Y."/>
            <person name="Splivallo R."/>
            <person name="Traeger S."/>
            <person name="Wang M."/>
            <person name="Zifcakova L."/>
            <person name="Wipf D."/>
            <person name="Zambonelli A."/>
            <person name="Paolocci F."/>
            <person name="Nowrousian M."/>
            <person name="Ottonello S."/>
            <person name="Baldrian P."/>
            <person name="Spatafora J.W."/>
            <person name="Henrissat B."/>
            <person name="Nagy L.G."/>
            <person name="Aury J.M."/>
            <person name="Wincker P."/>
            <person name="Grigoriev I.V."/>
            <person name="Bonfante P."/>
            <person name="Martin F.M."/>
        </authorList>
    </citation>
    <scope>NUCLEOTIDE SEQUENCE [LARGE SCALE GENOMIC DNA]</scope>
    <source>
        <strain evidence="1 2">CCBAS932</strain>
    </source>
</reference>
<proteinExistence type="predicted"/>
<accession>A0A3N4L4P9</accession>
<organism evidence="1 2">
    <name type="scientific">Morchella conica CCBAS932</name>
    <dbReference type="NCBI Taxonomy" id="1392247"/>
    <lineage>
        <taxon>Eukaryota</taxon>
        <taxon>Fungi</taxon>
        <taxon>Dikarya</taxon>
        <taxon>Ascomycota</taxon>
        <taxon>Pezizomycotina</taxon>
        <taxon>Pezizomycetes</taxon>
        <taxon>Pezizales</taxon>
        <taxon>Morchellaceae</taxon>
        <taxon>Morchella</taxon>
    </lineage>
</organism>
<protein>
    <submittedName>
        <fullName evidence="1">Uncharacterized protein</fullName>
    </submittedName>
</protein>
<sequence length="170" mass="19367">MLGTISHVFGSKAQFKRPNTKYNLKQFAPTSYAQVYRPSCAITRLWLAESWGLPSPCFFLLLGRFSGFSVKTLEPEDFLSTIPLRCKSSLRVAPLYRLWHVTHRIDKEPKVLLKDHGESTHCYCLPYVPPTTQSELHVDGSISSFWQGPEVDYKADRAAKGFRKDMLILG</sequence>
<keyword evidence="2" id="KW-1185">Reference proteome</keyword>
<evidence type="ECO:0000313" key="2">
    <source>
        <dbReference type="Proteomes" id="UP000277580"/>
    </source>
</evidence>
<dbReference type="InParanoid" id="A0A3N4L4P9"/>
<evidence type="ECO:0000313" key="1">
    <source>
        <dbReference type="EMBL" id="RPB16748.1"/>
    </source>
</evidence>
<dbReference type="Proteomes" id="UP000277580">
    <property type="component" value="Unassembled WGS sequence"/>
</dbReference>
<gene>
    <name evidence="1" type="ORF">P167DRAFT_541524</name>
</gene>
<name>A0A3N4L4P9_9PEZI</name>
<dbReference type="AlphaFoldDB" id="A0A3N4L4P9"/>